<protein>
    <submittedName>
        <fullName evidence="1">Uncharacterized protein</fullName>
    </submittedName>
</protein>
<reference evidence="1" key="1">
    <citation type="submission" date="2022-06" db="EMBL/GenBank/DDBJ databases">
        <title>Complete genome of Pseudomonas hydrolytica DSWY01T.</title>
        <authorList>
            <person name="Jung J."/>
            <person name="Jeon C.O."/>
        </authorList>
    </citation>
    <scope>NUCLEOTIDE SEQUENCE</scope>
    <source>
        <strain evidence="1">DSWY01</strain>
    </source>
</reference>
<gene>
    <name evidence="1" type="ORF">L1F06_020540</name>
</gene>
<dbReference type="EMBL" id="CP099397">
    <property type="protein sequence ID" value="USR39032.1"/>
    <property type="molecule type" value="Genomic_DNA"/>
</dbReference>
<evidence type="ECO:0000313" key="1">
    <source>
        <dbReference type="EMBL" id="USR39032.1"/>
    </source>
</evidence>
<proteinExistence type="predicted"/>
<dbReference type="Proteomes" id="UP001054897">
    <property type="component" value="Chromosome"/>
</dbReference>
<accession>A0ABY5A636</accession>
<sequence>MSDLGLANSVWQRFQGVNKMKLETARGLFLGLALSVTAIAAAAWQEPGPRVVDGHDCKTEQHCPNAPLRKQIQPAVKPDANLLLLMFGLSGAMKGEQ</sequence>
<evidence type="ECO:0000313" key="2">
    <source>
        <dbReference type="Proteomes" id="UP001054897"/>
    </source>
</evidence>
<organism evidence="1 2">
    <name type="scientific">Ectopseudomonas hydrolytica</name>
    <dbReference type="NCBI Taxonomy" id="2493633"/>
    <lineage>
        <taxon>Bacteria</taxon>
        <taxon>Pseudomonadati</taxon>
        <taxon>Pseudomonadota</taxon>
        <taxon>Gammaproteobacteria</taxon>
        <taxon>Pseudomonadales</taxon>
        <taxon>Pseudomonadaceae</taxon>
        <taxon>Ectopseudomonas</taxon>
    </lineage>
</organism>
<name>A0ABY5A636_9GAMM</name>
<keyword evidence="2" id="KW-1185">Reference proteome</keyword>